<dbReference type="EMBL" id="FUXL01000004">
    <property type="protein sequence ID" value="SJZ92873.1"/>
    <property type="molecule type" value="Genomic_DNA"/>
</dbReference>
<dbReference type="InterPro" id="IPR012286">
    <property type="entry name" value="Tetrahaem_cytochrome"/>
</dbReference>
<dbReference type="Pfam" id="PF14537">
    <property type="entry name" value="Cytochrom_c3_2"/>
    <property type="match status" value="1"/>
</dbReference>
<dbReference type="SUPFAM" id="SSF48695">
    <property type="entry name" value="Multiheme cytochromes"/>
    <property type="match status" value="1"/>
</dbReference>
<dbReference type="STRING" id="1365950.SAMN05428963_10469"/>
<dbReference type="RefSeq" id="WP_078707621.1">
    <property type="nucleotide sequence ID" value="NZ_FUXL01000004.1"/>
</dbReference>
<comment type="cofactor">
    <cofactor evidence="1">
        <name>heme c</name>
        <dbReference type="ChEBI" id="CHEBI:61717"/>
    </cofactor>
</comment>
<keyword evidence="7" id="KW-0408">Iron</keyword>
<keyword evidence="4" id="KW-0349">Heme</keyword>
<dbReference type="AlphaFoldDB" id="A0A1T4PMU9"/>
<evidence type="ECO:0000256" key="6">
    <source>
        <dbReference type="ARBA" id="ARBA00022982"/>
    </source>
</evidence>
<reference evidence="11" key="1">
    <citation type="submission" date="2017-02" db="EMBL/GenBank/DDBJ databases">
        <authorList>
            <person name="Varghese N."/>
            <person name="Submissions S."/>
        </authorList>
    </citation>
    <scope>NUCLEOTIDE SEQUENCE [LARGE SCALE GENOMIC DNA]</scope>
    <source>
        <strain evidence="11">USBA 369</strain>
    </source>
</reference>
<keyword evidence="8" id="KW-1133">Transmembrane helix</keyword>
<evidence type="ECO:0000256" key="2">
    <source>
        <dbReference type="ARBA" id="ARBA00004196"/>
    </source>
</evidence>
<comment type="subcellular location">
    <subcellularLocation>
        <location evidence="2">Cell envelope</location>
    </subcellularLocation>
</comment>
<feature type="transmembrane region" description="Helical" evidence="8">
    <location>
        <begin position="12"/>
        <end position="35"/>
    </location>
</feature>
<keyword evidence="8" id="KW-0812">Transmembrane</keyword>
<protein>
    <submittedName>
        <fullName evidence="10">Quinol:cytochrome c oxidoreductase pentaheme cytochrome subunit</fullName>
    </submittedName>
</protein>
<evidence type="ECO:0000256" key="4">
    <source>
        <dbReference type="ARBA" id="ARBA00022617"/>
    </source>
</evidence>
<proteinExistence type="predicted"/>
<evidence type="ECO:0000313" key="11">
    <source>
        <dbReference type="Proteomes" id="UP000190135"/>
    </source>
</evidence>
<sequence length="218" mass="24169">MPQIFRPGANAYARIVLVCLVTVPVISILVVYVVMGSSFVTGQNVFVDQSPPFSHQHHVGALGIGCKMCHVSVEKSAFAGLPTTHVCMTCHSQIWTNAPMLAPVRASMAEDKPLKWRRVNNLPDYVFFDHSAHVKNGVGCSSCHGAVDTMPLMEQAKPLTMSWCLSCHEAPEKMLRPEDQIYNLHWSPPKDQEEKGKALIAHYAIDPKHLIDCSVCHR</sequence>
<dbReference type="Gene3D" id="3.90.10.10">
    <property type="entry name" value="Cytochrome C3"/>
    <property type="match status" value="2"/>
</dbReference>
<gene>
    <name evidence="10" type="ORF">SAMN05428963_10469</name>
</gene>
<keyword evidence="11" id="KW-1185">Reference proteome</keyword>
<feature type="domain" description="Tetrahaem cytochrome" evidence="9">
    <location>
        <begin position="132"/>
        <end position="217"/>
    </location>
</feature>
<evidence type="ECO:0000256" key="7">
    <source>
        <dbReference type="ARBA" id="ARBA00023004"/>
    </source>
</evidence>
<dbReference type="PANTHER" id="PTHR39425:SF1">
    <property type="entry name" value="CYTOCHROME C7-LIKE DOMAIN-CONTAINING PROTEIN"/>
    <property type="match status" value="1"/>
</dbReference>
<keyword evidence="5" id="KW-0479">Metal-binding</keyword>
<dbReference type="CDD" id="cd08168">
    <property type="entry name" value="Cytochrom_C3"/>
    <property type="match status" value="1"/>
</dbReference>
<name>A0A1T4PMU9_9HYPH</name>
<dbReference type="Proteomes" id="UP000190135">
    <property type="component" value="Unassembled WGS sequence"/>
</dbReference>
<evidence type="ECO:0000256" key="3">
    <source>
        <dbReference type="ARBA" id="ARBA00022448"/>
    </source>
</evidence>
<keyword evidence="8" id="KW-0472">Membrane</keyword>
<accession>A0A1T4PMU9</accession>
<evidence type="ECO:0000259" key="9">
    <source>
        <dbReference type="Pfam" id="PF14537"/>
    </source>
</evidence>
<keyword evidence="6" id="KW-0249">Electron transport</keyword>
<keyword evidence="3" id="KW-0813">Transport</keyword>
<dbReference type="GO" id="GO:0030313">
    <property type="term" value="C:cell envelope"/>
    <property type="evidence" value="ECO:0007669"/>
    <property type="project" value="UniProtKB-SubCell"/>
</dbReference>
<evidence type="ECO:0000256" key="8">
    <source>
        <dbReference type="SAM" id="Phobius"/>
    </source>
</evidence>
<organism evidence="10 11">
    <name type="scientific">Consotaella salsifontis</name>
    <dbReference type="NCBI Taxonomy" id="1365950"/>
    <lineage>
        <taxon>Bacteria</taxon>
        <taxon>Pseudomonadati</taxon>
        <taxon>Pseudomonadota</taxon>
        <taxon>Alphaproteobacteria</taxon>
        <taxon>Hyphomicrobiales</taxon>
        <taxon>Aurantimonadaceae</taxon>
        <taxon>Consotaella</taxon>
    </lineage>
</organism>
<evidence type="ECO:0000313" key="10">
    <source>
        <dbReference type="EMBL" id="SJZ92873.1"/>
    </source>
</evidence>
<dbReference type="PANTHER" id="PTHR39425">
    <property type="entry name" value="LIPOPROTEIN CYTOCHROME C"/>
    <property type="match status" value="1"/>
</dbReference>
<evidence type="ECO:0000256" key="5">
    <source>
        <dbReference type="ARBA" id="ARBA00022723"/>
    </source>
</evidence>
<evidence type="ECO:0000256" key="1">
    <source>
        <dbReference type="ARBA" id="ARBA00001926"/>
    </source>
</evidence>
<dbReference type="OrthoDB" id="9814800at2"/>
<dbReference type="InterPro" id="IPR036280">
    <property type="entry name" value="Multihaem_cyt_sf"/>
</dbReference>
<dbReference type="GO" id="GO:0046872">
    <property type="term" value="F:metal ion binding"/>
    <property type="evidence" value="ECO:0007669"/>
    <property type="project" value="UniProtKB-KW"/>
</dbReference>